<evidence type="ECO:0000313" key="11">
    <source>
        <dbReference type="Proteomes" id="UP000049127"/>
    </source>
</evidence>
<dbReference type="GO" id="GO:0009103">
    <property type="term" value="P:lipopolysaccharide biosynthetic process"/>
    <property type="evidence" value="ECO:0007669"/>
    <property type="project" value="UniProtKB-ARBA"/>
</dbReference>
<dbReference type="EMBL" id="CEKZ01000014">
    <property type="protein sequence ID" value="CEQ04824.1"/>
    <property type="molecule type" value="Genomic_DNA"/>
</dbReference>
<evidence type="ECO:0000313" key="10">
    <source>
        <dbReference type="EMBL" id="CEQ04824.1"/>
    </source>
</evidence>
<dbReference type="GO" id="GO:0016763">
    <property type="term" value="F:pentosyltransferase activity"/>
    <property type="evidence" value="ECO:0007669"/>
    <property type="project" value="TreeGrafter"/>
</dbReference>
<evidence type="ECO:0000256" key="2">
    <source>
        <dbReference type="ARBA" id="ARBA00022475"/>
    </source>
</evidence>
<evidence type="ECO:0000256" key="8">
    <source>
        <dbReference type="SAM" id="Phobius"/>
    </source>
</evidence>
<feature type="transmembrane region" description="Helical" evidence="8">
    <location>
        <begin position="406"/>
        <end position="426"/>
    </location>
</feature>
<evidence type="ECO:0000256" key="3">
    <source>
        <dbReference type="ARBA" id="ARBA00022676"/>
    </source>
</evidence>
<keyword evidence="2" id="KW-1003">Cell membrane</keyword>
<keyword evidence="3 10" id="KW-0328">Glycosyltransferase</keyword>
<reference evidence="10 11" key="1">
    <citation type="submission" date="2015-01" db="EMBL/GenBank/DDBJ databases">
        <authorList>
            <person name="Aslett A.Martin."/>
            <person name="De Silva Nishadi"/>
        </authorList>
    </citation>
    <scope>NUCLEOTIDE SEQUENCE [LARGE SCALE GENOMIC DNA]</scope>
    <source>
        <strain evidence="10 11">R28058</strain>
    </source>
</reference>
<dbReference type="InterPro" id="IPR050297">
    <property type="entry name" value="LipidA_mod_glycosyltrf_83"/>
</dbReference>
<evidence type="ECO:0000256" key="1">
    <source>
        <dbReference type="ARBA" id="ARBA00004651"/>
    </source>
</evidence>
<organism evidence="10 11">
    <name type="scientific">Paraclostridium sordellii</name>
    <name type="common">Clostridium sordellii</name>
    <dbReference type="NCBI Taxonomy" id="1505"/>
    <lineage>
        <taxon>Bacteria</taxon>
        <taxon>Bacillati</taxon>
        <taxon>Bacillota</taxon>
        <taxon>Clostridia</taxon>
        <taxon>Peptostreptococcales</taxon>
        <taxon>Peptostreptococcaceae</taxon>
        <taxon>Paraclostridium</taxon>
    </lineage>
</organism>
<dbReference type="GO" id="GO:0005886">
    <property type="term" value="C:plasma membrane"/>
    <property type="evidence" value="ECO:0007669"/>
    <property type="project" value="UniProtKB-SubCell"/>
</dbReference>
<dbReference type="AlphaFoldDB" id="A0A0C7G9E3"/>
<evidence type="ECO:0000256" key="6">
    <source>
        <dbReference type="ARBA" id="ARBA00022989"/>
    </source>
</evidence>
<evidence type="ECO:0000259" key="9">
    <source>
        <dbReference type="Pfam" id="PF13231"/>
    </source>
</evidence>
<feature type="transmembrane region" description="Helical" evidence="8">
    <location>
        <begin position="383"/>
        <end position="400"/>
    </location>
</feature>
<feature type="transmembrane region" description="Helical" evidence="8">
    <location>
        <begin position="69"/>
        <end position="89"/>
    </location>
</feature>
<keyword evidence="6 8" id="KW-1133">Transmembrane helix</keyword>
<comment type="subcellular location">
    <subcellularLocation>
        <location evidence="1">Cell membrane</location>
        <topology evidence="1">Multi-pass membrane protein</topology>
    </subcellularLocation>
</comment>
<gene>
    <name evidence="10" type="ORF">R28058_25421</name>
</gene>
<keyword evidence="4 10" id="KW-0808">Transferase</keyword>
<dbReference type="PANTHER" id="PTHR33908">
    <property type="entry name" value="MANNOSYLTRANSFERASE YKCB-RELATED"/>
    <property type="match status" value="1"/>
</dbReference>
<dbReference type="PANTHER" id="PTHR33908:SF11">
    <property type="entry name" value="MEMBRANE PROTEIN"/>
    <property type="match status" value="1"/>
</dbReference>
<feature type="transmembrane region" description="Helical" evidence="8">
    <location>
        <begin position="20"/>
        <end position="39"/>
    </location>
</feature>
<keyword evidence="7 8" id="KW-0472">Membrane</keyword>
<dbReference type="InterPro" id="IPR038731">
    <property type="entry name" value="RgtA/B/C-like"/>
</dbReference>
<evidence type="ECO:0000256" key="7">
    <source>
        <dbReference type="ARBA" id="ARBA00023136"/>
    </source>
</evidence>
<dbReference type="OrthoDB" id="136232at2"/>
<keyword evidence="5 8" id="KW-0812">Transmembrane</keyword>
<feature type="transmembrane region" description="Helical" evidence="8">
    <location>
        <begin position="211"/>
        <end position="232"/>
    </location>
</feature>
<protein>
    <submittedName>
        <fullName evidence="10">Dolichyl-phosphate-mannose-protein mannosyltransferase family protein</fullName>
    </submittedName>
</protein>
<evidence type="ECO:0000256" key="4">
    <source>
        <dbReference type="ARBA" id="ARBA00022679"/>
    </source>
</evidence>
<proteinExistence type="predicted"/>
<name>A0A0C7G9E3_PARSO</name>
<sequence>MKRYTKTKFKSFIKENKFILIVMMILFLVRLLAMFKLGVTYNLGSDDTSYVLSGITLKNTGTLTMHEVISAQIMPGMSVIIALVSLVFGEGEIFWLALKLIWIVMGCLSAFMAYKCVKLFAPNWCAIITALFFLRPDFIWMDNIILTETPFMLCLITMVYATFMMGKTYEKKYFILCLTMYMSALMFKANIGIYPIFAFIYLLLVRYDFKLLIKQGIIIGITLMIFIVPWSIRNYSIYHKFIPLTYGAGNPKLLGTYQGIGYPLDENLNYKENVDDIIKEKYNSYYEKNGKIKDPIMKKYISLETDGVKAKYRLKEWWKSNPASLIYSYAVIKPMNMVKSVFYWDEIFGINKMLIENINFIEWIVCILGVFTSIMLRKHIKEILLLAMVYIGNIFVYAMTFSFDRYAATLAPMRFISIGIGLGLMFKLWKYGEKIGNENY</sequence>
<feature type="domain" description="Glycosyltransferase RgtA/B/C/D-like" evidence="9">
    <location>
        <begin position="75"/>
        <end position="230"/>
    </location>
</feature>
<feature type="transmembrane region" description="Helical" evidence="8">
    <location>
        <begin position="173"/>
        <end position="204"/>
    </location>
</feature>
<dbReference type="RefSeq" id="WP_055342867.1">
    <property type="nucleotide sequence ID" value="NZ_CDNI01000021.1"/>
</dbReference>
<accession>A0A0C7G9E3</accession>
<feature type="transmembrane region" description="Helical" evidence="8">
    <location>
        <begin position="96"/>
        <end position="114"/>
    </location>
</feature>
<evidence type="ECO:0000256" key="5">
    <source>
        <dbReference type="ARBA" id="ARBA00022692"/>
    </source>
</evidence>
<feature type="transmembrane region" description="Helical" evidence="8">
    <location>
        <begin position="358"/>
        <end position="376"/>
    </location>
</feature>
<dbReference type="Pfam" id="PF13231">
    <property type="entry name" value="PMT_2"/>
    <property type="match status" value="1"/>
</dbReference>
<dbReference type="Proteomes" id="UP000049127">
    <property type="component" value="Unassembled WGS sequence"/>
</dbReference>
<feature type="transmembrane region" description="Helical" evidence="8">
    <location>
        <begin position="150"/>
        <end position="167"/>
    </location>
</feature>